<evidence type="ECO:0000259" key="2">
    <source>
        <dbReference type="PROSITE" id="PS50991"/>
    </source>
</evidence>
<feature type="domain" description="Pyruvate carboxyltransferase" evidence="2">
    <location>
        <begin position="28"/>
        <end position="296"/>
    </location>
</feature>
<dbReference type="Gene3D" id="3.20.20.70">
    <property type="entry name" value="Aldolase class I"/>
    <property type="match status" value="1"/>
</dbReference>
<dbReference type="Proteomes" id="UP000237968">
    <property type="component" value="Unassembled WGS sequence"/>
</dbReference>
<evidence type="ECO:0000313" key="4">
    <source>
        <dbReference type="Proteomes" id="UP000237968"/>
    </source>
</evidence>
<keyword evidence="3" id="KW-0012">Acyltransferase</keyword>
<organism evidence="3 4">
    <name type="scientific">Enhygromyxa salina</name>
    <dbReference type="NCBI Taxonomy" id="215803"/>
    <lineage>
        <taxon>Bacteria</taxon>
        <taxon>Pseudomonadati</taxon>
        <taxon>Myxococcota</taxon>
        <taxon>Polyangia</taxon>
        <taxon>Nannocystales</taxon>
        <taxon>Nannocystaceae</taxon>
        <taxon>Enhygromyxa</taxon>
    </lineage>
</organism>
<dbReference type="InterPro" id="IPR000891">
    <property type="entry name" value="PYR_CT"/>
</dbReference>
<keyword evidence="4" id="KW-1185">Reference proteome</keyword>
<dbReference type="Gene3D" id="1.10.238.260">
    <property type="match status" value="1"/>
</dbReference>
<dbReference type="RefSeq" id="WP_106389937.1">
    <property type="nucleotide sequence ID" value="NZ_PVNK01000024.1"/>
</dbReference>
<reference evidence="3 4" key="1">
    <citation type="submission" date="2018-03" db="EMBL/GenBank/DDBJ databases">
        <title>Draft Genome Sequences of the Obligatory Marine Myxobacteria Enhygromyxa salina SWB005.</title>
        <authorList>
            <person name="Poehlein A."/>
            <person name="Moghaddam J.A."/>
            <person name="Harms H."/>
            <person name="Alanjari M."/>
            <person name="Koenig G.M."/>
            <person name="Daniel R."/>
            <person name="Schaeberle T.F."/>
        </authorList>
    </citation>
    <scope>NUCLEOTIDE SEQUENCE [LARGE SCALE GENOMIC DNA]</scope>
    <source>
        <strain evidence="3 4">SWB005</strain>
    </source>
</reference>
<comment type="caution">
    <text evidence="3">The sequence shown here is derived from an EMBL/GenBank/DDBJ whole genome shotgun (WGS) entry which is preliminary data.</text>
</comment>
<dbReference type="InterPro" id="IPR050073">
    <property type="entry name" value="2-IPM_HCS-like"/>
</dbReference>
<dbReference type="InterPro" id="IPR013785">
    <property type="entry name" value="Aldolase_TIM"/>
</dbReference>
<protein>
    <submittedName>
        <fullName evidence="3">2-isopropylmalate synthase</fullName>
        <ecNumber evidence="3">2.3.3.13</ecNumber>
    </submittedName>
</protein>
<keyword evidence="1" id="KW-0464">Manganese</keyword>
<dbReference type="PROSITE" id="PS50991">
    <property type="entry name" value="PYR_CT"/>
    <property type="match status" value="1"/>
</dbReference>
<dbReference type="Pfam" id="PF00682">
    <property type="entry name" value="HMGL-like"/>
    <property type="match status" value="1"/>
</dbReference>
<dbReference type="CDD" id="cd03174">
    <property type="entry name" value="DRE_TIM_metallolyase"/>
    <property type="match status" value="1"/>
</dbReference>
<dbReference type="GO" id="GO:0003852">
    <property type="term" value="F:2-isopropylmalate synthase activity"/>
    <property type="evidence" value="ECO:0007669"/>
    <property type="project" value="UniProtKB-EC"/>
</dbReference>
<dbReference type="PANTHER" id="PTHR10277:SF9">
    <property type="entry name" value="2-ISOPROPYLMALATE SYNTHASE 1, CHLOROPLASTIC-RELATED"/>
    <property type="match status" value="1"/>
</dbReference>
<dbReference type="EMBL" id="PVNK01000024">
    <property type="protein sequence ID" value="PRQ04892.1"/>
    <property type="molecule type" value="Genomic_DNA"/>
</dbReference>
<dbReference type="PANTHER" id="PTHR10277">
    <property type="entry name" value="HOMOCITRATE SYNTHASE-RELATED"/>
    <property type="match status" value="1"/>
</dbReference>
<dbReference type="SUPFAM" id="SSF51569">
    <property type="entry name" value="Aldolase"/>
    <property type="match status" value="1"/>
</dbReference>
<gene>
    <name evidence="3" type="primary">leuA_1</name>
    <name evidence="3" type="ORF">ENSA5_04700</name>
</gene>
<dbReference type="OrthoDB" id="9804858at2"/>
<proteinExistence type="predicted"/>
<dbReference type="GO" id="GO:0009098">
    <property type="term" value="P:L-leucine biosynthetic process"/>
    <property type="evidence" value="ECO:0007669"/>
    <property type="project" value="TreeGrafter"/>
</dbReference>
<dbReference type="EC" id="2.3.3.13" evidence="3"/>
<dbReference type="AlphaFoldDB" id="A0A2S9YIL9"/>
<evidence type="ECO:0000256" key="1">
    <source>
        <dbReference type="ARBA" id="ARBA00023211"/>
    </source>
</evidence>
<evidence type="ECO:0000313" key="3">
    <source>
        <dbReference type="EMBL" id="PRQ04892.1"/>
    </source>
</evidence>
<keyword evidence="3" id="KW-0808">Transferase</keyword>
<accession>A0A2S9YIL9</accession>
<sequence>MLEVSDLAALVYDWNELDRRGPVLRRAPRFVDETIRDGLQSPSVRDPSIEQKAELVRLMDQLGIHVVNLGLPGAGRRAQEDVEALLRTIVDDKLSIEANCAARTVEADIRPIIDISQRVGVPIEVTAFIGSSPIRAFAESWDLDRLVRHTRESIELIVRNGLPASFVTEDTTRAHPKTLERLFRTAIEAGATRLVLCDTCGHATPDGLRNLLSFTKALLRGMDVEDRVKLDWHGHNDRGLALTLALSALEWGVDRVHGCALGIGERVGNTSMDHLLLNLHLLGLLDAEAHDLSCLVEYVEKVSEYTSVPIHPSYPLVGRDAFRTATGVHAAAIIKAEAKGELDLADRVYSSVPARVFGRRQRIEIGHYSGRSNVIYWLREHGFEATDELVDRVFAYAKAQSETLSDEQIVRVIEGESGAA</sequence>
<name>A0A2S9YIL9_9BACT</name>